<keyword evidence="6" id="KW-0808">Transferase</keyword>
<comment type="catalytic activity">
    <reaction evidence="12">
        <text>L-seryl-[protein] + ATP = O-phospho-L-seryl-[protein] + ADP + H(+)</text>
        <dbReference type="Rhea" id="RHEA:17989"/>
        <dbReference type="Rhea" id="RHEA-COMP:9863"/>
        <dbReference type="Rhea" id="RHEA-COMP:11604"/>
        <dbReference type="ChEBI" id="CHEBI:15378"/>
        <dbReference type="ChEBI" id="CHEBI:29999"/>
        <dbReference type="ChEBI" id="CHEBI:30616"/>
        <dbReference type="ChEBI" id="CHEBI:83421"/>
        <dbReference type="ChEBI" id="CHEBI:456216"/>
        <dbReference type="EC" id="2.7.11.1"/>
    </reaction>
</comment>
<reference evidence="17" key="1">
    <citation type="submission" date="2020-11" db="EMBL/GenBank/DDBJ databases">
        <authorList>
            <person name="Tran Van P."/>
        </authorList>
    </citation>
    <scope>NUCLEOTIDE SEQUENCE</scope>
</reference>
<keyword evidence="18" id="KW-1185">Reference proteome</keyword>
<dbReference type="Pfam" id="PF08926">
    <property type="entry name" value="DUF1908"/>
    <property type="match status" value="1"/>
</dbReference>
<dbReference type="FunFam" id="1.20.1480.20:FF:000001">
    <property type="entry name" value="microtubule-associated serine/threonine-protein kinase 4 isoform X1"/>
    <property type="match status" value="1"/>
</dbReference>
<feature type="compositionally biased region" description="Basic residues" evidence="13">
    <location>
        <begin position="792"/>
        <end position="805"/>
    </location>
</feature>
<keyword evidence="4" id="KW-0723">Serine/threonine-protein kinase</keyword>
<dbReference type="InterPro" id="IPR036034">
    <property type="entry name" value="PDZ_sf"/>
</dbReference>
<feature type="compositionally biased region" description="Low complexity" evidence="13">
    <location>
        <begin position="480"/>
        <end position="491"/>
    </location>
</feature>
<evidence type="ECO:0000256" key="8">
    <source>
        <dbReference type="ARBA" id="ARBA00022777"/>
    </source>
</evidence>
<feature type="compositionally biased region" description="Basic and acidic residues" evidence="13">
    <location>
        <begin position="453"/>
        <end position="462"/>
    </location>
</feature>
<organism evidence="17">
    <name type="scientific">Darwinula stevensoni</name>
    <dbReference type="NCBI Taxonomy" id="69355"/>
    <lineage>
        <taxon>Eukaryota</taxon>
        <taxon>Metazoa</taxon>
        <taxon>Ecdysozoa</taxon>
        <taxon>Arthropoda</taxon>
        <taxon>Crustacea</taxon>
        <taxon>Oligostraca</taxon>
        <taxon>Ostracoda</taxon>
        <taxon>Podocopa</taxon>
        <taxon>Podocopida</taxon>
        <taxon>Darwinulocopina</taxon>
        <taxon>Darwinuloidea</taxon>
        <taxon>Darwinulidae</taxon>
        <taxon>Darwinula</taxon>
    </lineage>
</organism>
<dbReference type="InterPro" id="IPR023142">
    <property type="entry name" value="MAST_pre-PK_dom_sf"/>
</dbReference>
<evidence type="ECO:0000256" key="4">
    <source>
        <dbReference type="ARBA" id="ARBA00022527"/>
    </source>
</evidence>
<evidence type="ECO:0000256" key="12">
    <source>
        <dbReference type="ARBA" id="ARBA00048679"/>
    </source>
</evidence>
<comment type="cofactor">
    <cofactor evidence="1">
        <name>Mg(2+)</name>
        <dbReference type="ChEBI" id="CHEBI:18420"/>
    </cofactor>
</comment>
<dbReference type="InterPro" id="IPR011009">
    <property type="entry name" value="Kinase-like_dom_sf"/>
</dbReference>
<evidence type="ECO:0000256" key="1">
    <source>
        <dbReference type="ARBA" id="ARBA00001946"/>
    </source>
</evidence>
<evidence type="ECO:0000256" key="7">
    <source>
        <dbReference type="ARBA" id="ARBA00022741"/>
    </source>
</evidence>
<dbReference type="FunFam" id="2.30.42.10:FF:000008">
    <property type="entry name" value="microtubule-associated serine/threonine-protein kinase 4 isoform X2"/>
    <property type="match status" value="1"/>
</dbReference>
<evidence type="ECO:0000256" key="10">
    <source>
        <dbReference type="ARBA" id="ARBA00022842"/>
    </source>
</evidence>
<evidence type="ECO:0000256" key="9">
    <source>
        <dbReference type="ARBA" id="ARBA00022840"/>
    </source>
</evidence>
<feature type="compositionally biased region" description="Low complexity" evidence="13">
    <location>
        <begin position="845"/>
        <end position="856"/>
    </location>
</feature>
<dbReference type="InterPro" id="IPR050236">
    <property type="entry name" value="Ser_Thr_kinase_AGC"/>
</dbReference>
<dbReference type="SMART" id="SM00228">
    <property type="entry name" value="PDZ"/>
    <property type="match status" value="1"/>
</dbReference>
<keyword evidence="7" id="KW-0547">Nucleotide-binding</keyword>
<protein>
    <recommendedName>
        <fullName evidence="3">non-specific serine/threonine protein kinase</fullName>
        <ecNumber evidence="3">2.7.11.1</ecNumber>
    </recommendedName>
</protein>
<dbReference type="SMART" id="SM00220">
    <property type="entry name" value="S_TKc"/>
    <property type="match status" value="1"/>
</dbReference>
<feature type="compositionally biased region" description="Low complexity" evidence="13">
    <location>
        <begin position="569"/>
        <end position="589"/>
    </location>
</feature>
<dbReference type="EMBL" id="LR901387">
    <property type="protein sequence ID" value="CAD7248494.1"/>
    <property type="molecule type" value="Genomic_DNA"/>
</dbReference>
<feature type="region of interest" description="Disordered" evidence="13">
    <location>
        <begin position="453"/>
        <end position="506"/>
    </location>
</feature>
<dbReference type="OrthoDB" id="10070999at2759"/>
<dbReference type="FunFam" id="1.10.510.10:FF:000024">
    <property type="entry name" value="Probable serine/threonine-protein kinase cot-1"/>
    <property type="match status" value="1"/>
</dbReference>
<dbReference type="Gene3D" id="3.30.200.20">
    <property type="entry name" value="Phosphorylase Kinase, domain 1"/>
    <property type="match status" value="1"/>
</dbReference>
<feature type="region of interest" description="Disordered" evidence="13">
    <location>
        <begin position="639"/>
        <end position="667"/>
    </location>
</feature>
<dbReference type="GO" id="GO:0004674">
    <property type="term" value="F:protein serine/threonine kinase activity"/>
    <property type="evidence" value="ECO:0007669"/>
    <property type="project" value="UniProtKB-KW"/>
</dbReference>
<dbReference type="GO" id="GO:0005524">
    <property type="term" value="F:ATP binding"/>
    <property type="evidence" value="ECO:0007669"/>
    <property type="project" value="UniProtKB-KW"/>
</dbReference>
<feature type="compositionally biased region" description="Low complexity" evidence="13">
    <location>
        <begin position="18"/>
        <end position="39"/>
    </location>
</feature>
<feature type="compositionally biased region" description="Basic residues" evidence="13">
    <location>
        <begin position="761"/>
        <end position="784"/>
    </location>
</feature>
<accession>A0A7R9A6I6</accession>
<feature type="compositionally biased region" description="Polar residues" evidence="13">
    <location>
        <begin position="463"/>
        <end position="472"/>
    </location>
</feature>
<feature type="domain" description="PDZ" evidence="15">
    <location>
        <begin position="668"/>
        <end position="754"/>
    </location>
</feature>
<keyword evidence="9" id="KW-0067">ATP-binding</keyword>
<dbReference type="EMBL" id="CAJPEV010001870">
    <property type="protein sequence ID" value="CAG0894680.1"/>
    <property type="molecule type" value="Genomic_DNA"/>
</dbReference>
<evidence type="ECO:0000256" key="6">
    <source>
        <dbReference type="ARBA" id="ARBA00022679"/>
    </source>
</evidence>
<evidence type="ECO:0000256" key="11">
    <source>
        <dbReference type="ARBA" id="ARBA00047899"/>
    </source>
</evidence>
<keyword evidence="10" id="KW-0460">Magnesium</keyword>
<evidence type="ECO:0000256" key="13">
    <source>
        <dbReference type="SAM" id="MobiDB-lite"/>
    </source>
</evidence>
<dbReference type="InterPro" id="IPR001478">
    <property type="entry name" value="PDZ"/>
</dbReference>
<gene>
    <name evidence="17" type="ORF">DSTB1V02_LOCUS8306</name>
</gene>
<feature type="compositionally biased region" description="Low complexity" evidence="13">
    <location>
        <begin position="641"/>
        <end position="653"/>
    </location>
</feature>
<dbReference type="Gene3D" id="2.30.42.10">
    <property type="match status" value="1"/>
</dbReference>
<feature type="domain" description="Protein kinase" evidence="14">
    <location>
        <begin position="59"/>
        <end position="391"/>
    </location>
</feature>
<evidence type="ECO:0000313" key="17">
    <source>
        <dbReference type="EMBL" id="CAD7248494.1"/>
    </source>
</evidence>
<feature type="region of interest" description="Disordered" evidence="13">
    <location>
        <begin position="845"/>
        <end position="889"/>
    </location>
</feature>
<dbReference type="PANTHER" id="PTHR24356:SF414">
    <property type="entry name" value="NON-SPECIFIC SERINE_THREONINE PROTEIN KINASE"/>
    <property type="match status" value="1"/>
</dbReference>
<dbReference type="Pfam" id="PF17820">
    <property type="entry name" value="PDZ_6"/>
    <property type="match status" value="1"/>
</dbReference>
<dbReference type="PANTHER" id="PTHR24356">
    <property type="entry name" value="SERINE/THREONINE-PROTEIN KINASE"/>
    <property type="match status" value="1"/>
</dbReference>
<dbReference type="Gene3D" id="1.10.510.10">
    <property type="entry name" value="Transferase(Phosphotransferase) domain 1"/>
    <property type="match status" value="1"/>
</dbReference>
<dbReference type="GO" id="GO:0007010">
    <property type="term" value="P:cytoskeleton organization"/>
    <property type="evidence" value="ECO:0007669"/>
    <property type="project" value="UniProtKB-ARBA"/>
</dbReference>
<dbReference type="SUPFAM" id="SSF56112">
    <property type="entry name" value="Protein kinase-like (PK-like)"/>
    <property type="match status" value="1"/>
</dbReference>
<comment type="similarity">
    <text evidence="2">Belongs to the protein kinase superfamily. AGC Ser/Thr protein kinase family.</text>
</comment>
<evidence type="ECO:0000259" key="15">
    <source>
        <dbReference type="PROSITE" id="PS50106"/>
    </source>
</evidence>
<dbReference type="InterPro" id="IPR041489">
    <property type="entry name" value="PDZ_6"/>
</dbReference>
<proteinExistence type="inferred from homology"/>
<name>A0A7R9A6I6_9CRUS</name>
<dbReference type="Gene3D" id="1.20.1480.20">
    <property type="entry name" value="MAST3 pre-PK domain-like"/>
    <property type="match status" value="1"/>
</dbReference>
<dbReference type="AlphaFoldDB" id="A0A7R9A6I6"/>
<dbReference type="SUPFAM" id="SSF140482">
    <property type="entry name" value="MAST3 pre-PK domain-like"/>
    <property type="match status" value="1"/>
</dbReference>
<feature type="region of interest" description="Disordered" evidence="13">
    <location>
        <begin position="758"/>
        <end position="805"/>
    </location>
</feature>
<dbReference type="InterPro" id="IPR000719">
    <property type="entry name" value="Prot_kinase_dom"/>
</dbReference>
<dbReference type="EC" id="2.7.11.1" evidence="3"/>
<feature type="region of interest" description="Disordered" evidence="13">
    <location>
        <begin position="1"/>
        <end position="41"/>
    </location>
</feature>
<dbReference type="GO" id="GO:0000287">
    <property type="term" value="F:magnesium ion binding"/>
    <property type="evidence" value="ECO:0007669"/>
    <property type="project" value="InterPro"/>
</dbReference>
<feature type="region of interest" description="Disordered" evidence="13">
    <location>
        <begin position="520"/>
        <end position="607"/>
    </location>
</feature>
<dbReference type="PROSITE" id="PS50011">
    <property type="entry name" value="PROTEIN_KINASE_DOM"/>
    <property type="match status" value="1"/>
</dbReference>
<dbReference type="PROSITE" id="PS50106">
    <property type="entry name" value="PDZ"/>
    <property type="match status" value="1"/>
</dbReference>
<evidence type="ECO:0000256" key="2">
    <source>
        <dbReference type="ARBA" id="ARBA00009903"/>
    </source>
</evidence>
<dbReference type="InterPro" id="IPR000961">
    <property type="entry name" value="AGC-kinase_C"/>
</dbReference>
<dbReference type="CDD" id="cd06705">
    <property type="entry name" value="PDZ_MAST"/>
    <property type="match status" value="1"/>
</dbReference>
<feature type="compositionally biased region" description="Polar residues" evidence="13">
    <location>
        <begin position="538"/>
        <end position="547"/>
    </location>
</feature>
<keyword evidence="5" id="KW-0597">Phosphoprotein</keyword>
<comment type="catalytic activity">
    <reaction evidence="11">
        <text>L-threonyl-[protein] + ATP = O-phospho-L-threonyl-[protein] + ADP + H(+)</text>
        <dbReference type="Rhea" id="RHEA:46608"/>
        <dbReference type="Rhea" id="RHEA-COMP:11060"/>
        <dbReference type="Rhea" id="RHEA-COMP:11605"/>
        <dbReference type="ChEBI" id="CHEBI:15378"/>
        <dbReference type="ChEBI" id="CHEBI:30013"/>
        <dbReference type="ChEBI" id="CHEBI:30616"/>
        <dbReference type="ChEBI" id="CHEBI:61977"/>
        <dbReference type="ChEBI" id="CHEBI:456216"/>
        <dbReference type="EC" id="2.7.11.1"/>
    </reaction>
</comment>
<evidence type="ECO:0000256" key="5">
    <source>
        <dbReference type="ARBA" id="ARBA00022553"/>
    </source>
</evidence>
<dbReference type="PROSITE" id="PS51285">
    <property type="entry name" value="AGC_KINASE_CTER"/>
    <property type="match status" value="1"/>
</dbReference>
<sequence>MGLNPPKWVEARQSSIASLPSSSNGTTPGSSPISSQCSSDEQLHAGMPSMVNEEFPSRFMSNESIPSLDEEGIIRSTGMRLRSCSIGSSPDHSLTASCEDEIVQMNTLYQERFPKATQQMEERLANFIETHRDAGFSDAIKGFAHNQVLEMARDCLAKSQEKLITSNYFHELSENLDKLLTVTREKSPQALAHLSSVIRELLLIVSRPARLLECLEFDPEKFYRRMEETEDQVRGTARIKEGIPRLLITALGHIKLTDFGLSKIGIMSHATNIYEGFVDRETRQFSDKQVFGTPEYIAPEVILSLGYGKPVDWWSMGVILYEFLIGCVPFLGETPEELFAHTVSANIEWPDESDWPVDPQAKNLITGLLQQSPLDRLGTVGAAEVKEHPFFESIDWDSLLRQKAEFIPQLEHEEDTSYFDTRLDRYNHESDADDDDAEGSSLFSSFSSCSPHFMRDKMRDSDNSGSESTPGTPEQEHPRFSSNGSSGNGFPFPAPVTPDPSQAEQAASPLVIRKRRINIMPCFPSPDDSPDTLPPTAFSENGDSTGELSPVKERSYSRGNADSPLIPEASTPTPTSTSAPSTPTKPAPSEKVRKRSEKAVAGKRSSSIVVPPGVRRISKGASASGLSFRIPLDESLLGIQTPSESSTASSREASPNRDSGSLSSFKPPVILRRSRQGFGFTIKTIPVYYGDTDYYTLHHIAVNEGSLAHEAGLRTGDLITHINGESVQGRLHTEVLQMLLSGKDPVSIHATPLENTSIKAGGRRRSAAKAKLTRRTHRVHHGGKGRAGAKSSRNKKKSLSKRVSIKRAVAEAQKALTSQRRVPILHRSLSTCEPPFHNEELSQISSRFGSTSSQPSSPRPIPSNSMHGPPSFHGRIHSLDDVHCSTGSL</sequence>
<keyword evidence="8" id="KW-0418">Kinase</keyword>
<evidence type="ECO:0000259" key="14">
    <source>
        <dbReference type="PROSITE" id="PS50011"/>
    </source>
</evidence>
<dbReference type="InterPro" id="IPR015022">
    <property type="entry name" value="MAST_pre-PK_dom"/>
</dbReference>
<evidence type="ECO:0000313" key="18">
    <source>
        <dbReference type="Proteomes" id="UP000677054"/>
    </source>
</evidence>
<evidence type="ECO:0000259" key="16">
    <source>
        <dbReference type="PROSITE" id="PS51285"/>
    </source>
</evidence>
<feature type="domain" description="AGC-kinase C-terminal" evidence="16">
    <location>
        <begin position="392"/>
        <end position="458"/>
    </location>
</feature>
<dbReference type="GO" id="GO:0035556">
    <property type="term" value="P:intracellular signal transduction"/>
    <property type="evidence" value="ECO:0007669"/>
    <property type="project" value="TreeGrafter"/>
</dbReference>
<dbReference type="Proteomes" id="UP000677054">
    <property type="component" value="Unassembled WGS sequence"/>
</dbReference>
<evidence type="ECO:0000256" key="3">
    <source>
        <dbReference type="ARBA" id="ARBA00012513"/>
    </source>
</evidence>
<dbReference type="SUPFAM" id="SSF50156">
    <property type="entry name" value="PDZ domain-like"/>
    <property type="match status" value="1"/>
</dbReference>